<dbReference type="EMBL" id="JBEPMO010000017">
    <property type="protein sequence ID" value="MET3732696.1"/>
    <property type="molecule type" value="Genomic_DNA"/>
</dbReference>
<comment type="caution">
    <text evidence="1">The sequence shown here is derived from an EMBL/GenBank/DDBJ whole genome shotgun (WGS) entry which is preliminary data.</text>
</comment>
<evidence type="ECO:0000313" key="1">
    <source>
        <dbReference type="EMBL" id="MET3732696.1"/>
    </source>
</evidence>
<name>A0ABV2LVW5_9FLAO</name>
<reference evidence="1 2" key="1">
    <citation type="submission" date="2024-06" db="EMBL/GenBank/DDBJ databases">
        <title>Genomic Encyclopedia of Type Strains, Phase IV (KMG-IV): sequencing the most valuable type-strain genomes for metagenomic binning, comparative biology and taxonomic classification.</title>
        <authorList>
            <person name="Goeker M."/>
        </authorList>
    </citation>
    <scope>NUCLEOTIDE SEQUENCE [LARGE SCALE GENOMIC DNA]</scope>
    <source>
        <strain evidence="1 2">DSM 29388</strain>
    </source>
</reference>
<organism evidence="1 2">
    <name type="scientific">Moheibacter stercoris</name>
    <dbReference type="NCBI Taxonomy" id="1628251"/>
    <lineage>
        <taxon>Bacteria</taxon>
        <taxon>Pseudomonadati</taxon>
        <taxon>Bacteroidota</taxon>
        <taxon>Flavobacteriia</taxon>
        <taxon>Flavobacteriales</taxon>
        <taxon>Weeksellaceae</taxon>
        <taxon>Moheibacter</taxon>
    </lineage>
</organism>
<keyword evidence="2" id="KW-1185">Reference proteome</keyword>
<sequence>MQRHKGIFNEFKKLLKDNFAEKLIAKIEDEDEFLEIQGSPFWLMKDTNELIVGYGVNHTHFSDDFNKLDNGINLIADLLTNRIKTTNYIKGNYVYKSIVEIEFPDSTTKILGKSTILIHPFWRKKKIETTIEESLIEKHKIQNQLNLIMQIK</sequence>
<gene>
    <name evidence="1" type="ORF">ABID46_002286</name>
</gene>
<evidence type="ECO:0000313" key="2">
    <source>
        <dbReference type="Proteomes" id="UP001549146"/>
    </source>
</evidence>
<dbReference type="RefSeq" id="WP_354510163.1">
    <property type="nucleotide sequence ID" value="NZ_JBEPMO010000017.1"/>
</dbReference>
<dbReference type="Proteomes" id="UP001549146">
    <property type="component" value="Unassembled WGS sequence"/>
</dbReference>
<protein>
    <submittedName>
        <fullName evidence="1">Uncharacterized protein</fullName>
    </submittedName>
</protein>
<accession>A0ABV2LVW5</accession>
<proteinExistence type="predicted"/>